<accession>A0A9N8DWI8</accession>
<dbReference type="GO" id="GO:0003755">
    <property type="term" value="F:peptidyl-prolyl cis-trans isomerase activity"/>
    <property type="evidence" value="ECO:0007669"/>
    <property type="project" value="InterPro"/>
</dbReference>
<dbReference type="GO" id="GO:0071013">
    <property type="term" value="C:catalytic step 2 spliceosome"/>
    <property type="evidence" value="ECO:0007669"/>
    <property type="project" value="TreeGrafter"/>
</dbReference>
<dbReference type="InterPro" id="IPR013083">
    <property type="entry name" value="Znf_RING/FYVE/PHD"/>
</dbReference>
<feature type="region of interest" description="Disordered" evidence="2">
    <location>
        <begin position="528"/>
        <end position="548"/>
    </location>
</feature>
<dbReference type="SUPFAM" id="SSF57850">
    <property type="entry name" value="RING/U-box"/>
    <property type="match status" value="1"/>
</dbReference>
<feature type="region of interest" description="Disordered" evidence="2">
    <location>
        <begin position="1"/>
        <end position="35"/>
    </location>
</feature>
<feature type="compositionally biased region" description="Low complexity" evidence="2">
    <location>
        <begin position="24"/>
        <end position="35"/>
    </location>
</feature>
<dbReference type="OrthoDB" id="30774at2759"/>
<dbReference type="InterPro" id="IPR020892">
    <property type="entry name" value="Cyclophilin-type_PPIase_CS"/>
</dbReference>
<sequence>MVKRQKEKQYQSAREHRANSQLRSGTASNSSTSSTRKLPFNCCALSLMPFSTPIATRSNGIVFDKQSMESFLKEHDNMDPVTGKKLNPREDLIALEMDQDDEGRWQCPILTKPFADHTKIVAIRHGTSANVYSYEAYHELNVKTKNWEDLISGEKFNRKTDVWILNDPDDIEIQKKRDINTFYHIQHQRQLEANKQQTSNIRHSVTASRILDKMKKNDSNNTKKRSSSEPSSDLQQEGKRLKIFSDDVTRAALTSGKASGSLTSTVMEITPDNETREATQEEVLKSMCVVLRRLKKKGYVRMELSTGQYLVLEIHCDYVPRTATNFIKLCQEKKYNGSSFHRLIKNFMIQGGKPPKNSSDSSDECYWGGSFRDEFDDRLKHTAPGILSMANAGQHTNKRQFFFTFAPCEHLDKKHSIFGVVIKGLDALKELEKIPTDKKDRPMKEITIADTIVVDNPVEEAEEMERKRIEAKQKAAGKAAAQQESASAGAAKPVAAKAKTTTIGRYLPKTADTKNDDDIGIPVVPKAAAKPANAEPKAKMKFGNFSGW</sequence>
<dbReference type="PANTHER" id="PTHR45625:SF1">
    <property type="entry name" value="RING-TYPE E3 UBIQUITIN-PROTEIN LIGASE PPIL2"/>
    <property type="match status" value="1"/>
</dbReference>
<feature type="region of interest" description="Disordered" evidence="2">
    <location>
        <begin position="191"/>
        <end position="239"/>
    </location>
</feature>
<name>A0A9N8DWI8_9STRA</name>
<evidence type="ECO:0000259" key="3">
    <source>
        <dbReference type="PROSITE" id="PS50072"/>
    </source>
</evidence>
<dbReference type="GO" id="GO:0061630">
    <property type="term" value="F:ubiquitin protein ligase activity"/>
    <property type="evidence" value="ECO:0007669"/>
    <property type="project" value="TreeGrafter"/>
</dbReference>
<gene>
    <name evidence="5" type="ORF">SEMRO_334_G119760.1</name>
</gene>
<dbReference type="InterPro" id="IPR044666">
    <property type="entry name" value="Cyclophilin_A-like"/>
</dbReference>
<organism evidence="5 6">
    <name type="scientific">Seminavis robusta</name>
    <dbReference type="NCBI Taxonomy" id="568900"/>
    <lineage>
        <taxon>Eukaryota</taxon>
        <taxon>Sar</taxon>
        <taxon>Stramenopiles</taxon>
        <taxon>Ochrophyta</taxon>
        <taxon>Bacillariophyta</taxon>
        <taxon>Bacillariophyceae</taxon>
        <taxon>Bacillariophycidae</taxon>
        <taxon>Naviculales</taxon>
        <taxon>Naviculaceae</taxon>
        <taxon>Seminavis</taxon>
    </lineage>
</organism>
<dbReference type="PRINTS" id="PR00153">
    <property type="entry name" value="CSAPPISMRASE"/>
</dbReference>
<protein>
    <submittedName>
        <fullName evidence="5">Peptidylprolyl isomerase domain and WD repeat-containing protein 1</fullName>
    </submittedName>
</protein>
<dbReference type="SMART" id="SM00504">
    <property type="entry name" value="Ubox"/>
    <property type="match status" value="1"/>
</dbReference>
<dbReference type="GO" id="GO:0000209">
    <property type="term" value="P:protein polyubiquitination"/>
    <property type="evidence" value="ECO:0007669"/>
    <property type="project" value="TreeGrafter"/>
</dbReference>
<dbReference type="Pfam" id="PF04641">
    <property type="entry name" value="Rtf2"/>
    <property type="match status" value="1"/>
</dbReference>
<proteinExistence type="inferred from homology"/>
<evidence type="ECO:0000256" key="1">
    <source>
        <dbReference type="ARBA" id="ARBA00007930"/>
    </source>
</evidence>
<dbReference type="Proteomes" id="UP001153069">
    <property type="component" value="Unassembled WGS sequence"/>
</dbReference>
<keyword evidence="5" id="KW-0413">Isomerase</keyword>
<keyword evidence="6" id="KW-1185">Reference proteome</keyword>
<dbReference type="PROSITE" id="PS51698">
    <property type="entry name" value="U_BOX"/>
    <property type="match status" value="1"/>
</dbReference>
<reference evidence="5" key="1">
    <citation type="submission" date="2020-06" db="EMBL/GenBank/DDBJ databases">
        <authorList>
            <consortium name="Plant Systems Biology data submission"/>
        </authorList>
    </citation>
    <scope>NUCLEOTIDE SEQUENCE</scope>
    <source>
        <strain evidence="5">D6</strain>
    </source>
</reference>
<feature type="compositionally biased region" description="Basic and acidic residues" evidence="2">
    <location>
        <begin position="7"/>
        <end position="18"/>
    </location>
</feature>
<dbReference type="InterPro" id="IPR003613">
    <property type="entry name" value="Ubox_domain"/>
</dbReference>
<dbReference type="PANTHER" id="PTHR45625">
    <property type="entry name" value="PEPTIDYL-PROLYL CIS-TRANS ISOMERASE-RELATED"/>
    <property type="match status" value="1"/>
</dbReference>
<dbReference type="AlphaFoldDB" id="A0A9N8DWI8"/>
<dbReference type="Gene3D" id="3.30.40.10">
    <property type="entry name" value="Zinc/RING finger domain, C3HC4 (zinc finger)"/>
    <property type="match status" value="1"/>
</dbReference>
<feature type="domain" description="U-box" evidence="4">
    <location>
        <begin position="36"/>
        <end position="112"/>
    </location>
</feature>
<dbReference type="PROSITE" id="PS50072">
    <property type="entry name" value="CSA_PPIASE_2"/>
    <property type="match status" value="1"/>
</dbReference>
<feature type="domain" description="PPIase cyclophilin-type" evidence="3">
    <location>
        <begin position="310"/>
        <end position="453"/>
    </location>
</feature>
<dbReference type="Gene3D" id="2.40.100.10">
    <property type="entry name" value="Cyclophilin-like"/>
    <property type="match status" value="1"/>
</dbReference>
<comment type="caution">
    <text evidence="5">The sequence shown here is derived from an EMBL/GenBank/DDBJ whole genome shotgun (WGS) entry which is preliminary data.</text>
</comment>
<evidence type="ECO:0000313" key="5">
    <source>
        <dbReference type="EMBL" id="CAB9508111.1"/>
    </source>
</evidence>
<evidence type="ECO:0000259" key="4">
    <source>
        <dbReference type="PROSITE" id="PS51698"/>
    </source>
</evidence>
<dbReference type="InterPro" id="IPR029000">
    <property type="entry name" value="Cyclophilin-like_dom_sf"/>
</dbReference>
<comment type="similarity">
    <text evidence="1">Belongs to the cyclophilin-type PPIase family. PPIL2 subfamily.</text>
</comment>
<dbReference type="GO" id="GO:0006457">
    <property type="term" value="P:protein folding"/>
    <property type="evidence" value="ECO:0007669"/>
    <property type="project" value="InterPro"/>
</dbReference>
<dbReference type="InterPro" id="IPR002130">
    <property type="entry name" value="Cyclophilin-type_PPIase_dom"/>
</dbReference>
<feature type="compositionally biased region" description="Polar residues" evidence="2">
    <location>
        <begin position="191"/>
        <end position="207"/>
    </location>
</feature>
<dbReference type="SUPFAM" id="SSF50891">
    <property type="entry name" value="Cyclophilin-like"/>
    <property type="match status" value="1"/>
</dbReference>
<evidence type="ECO:0000256" key="2">
    <source>
        <dbReference type="SAM" id="MobiDB-lite"/>
    </source>
</evidence>
<dbReference type="PROSITE" id="PS00170">
    <property type="entry name" value="CSA_PPIASE_1"/>
    <property type="match status" value="1"/>
</dbReference>
<dbReference type="Pfam" id="PF00160">
    <property type="entry name" value="Pro_isomerase"/>
    <property type="match status" value="1"/>
</dbReference>
<dbReference type="EMBL" id="CAICTM010000333">
    <property type="protein sequence ID" value="CAB9508111.1"/>
    <property type="molecule type" value="Genomic_DNA"/>
</dbReference>
<evidence type="ECO:0000313" key="6">
    <source>
        <dbReference type="Proteomes" id="UP001153069"/>
    </source>
</evidence>